<keyword evidence="2" id="KW-0521">NADP</keyword>
<dbReference type="Pfam" id="PF00106">
    <property type="entry name" value="adh_short"/>
    <property type="match status" value="1"/>
</dbReference>
<dbReference type="OrthoDB" id="191139at2759"/>
<dbReference type="EMBL" id="JAGPXC010000001">
    <property type="protein sequence ID" value="KAH6658990.1"/>
    <property type="molecule type" value="Genomic_DNA"/>
</dbReference>
<sequence length="330" mass="35855">MAPPISTVWTNFHPPSPDFTEKNVPNLQGNIYIVTGANTGVGKEIARVIYSKNAKVYIAARSEQKALAAIKDIKDTAPSSKGELHYLHLDLADLNVVKESAQRFLSLEIKLNVLFNNAGVMTGTAEPAPKTKQNHELNLGVNSIGTFLFTQLLTPLLTRTAQSEPANTVRVTWPSSFATEMYGVKDIGIDVTGLDTVITQPSTLRYGISKTGTWALGVEYAKRHRADGIVSVPLNPGNLTSELARDQPMSIKLAAKVVGYPPWKGACTQLFAGLAPEVTLEKSGSWVVPFGRFYPIREDLVTATKSVADGGSGGTEKFWDWTEAKVKAYY</sequence>
<comment type="similarity">
    <text evidence="1">Belongs to the short-chain dehydrogenases/reductases (SDR) family.</text>
</comment>
<dbReference type="SUPFAM" id="SSF51735">
    <property type="entry name" value="NAD(P)-binding Rossmann-fold domains"/>
    <property type="match status" value="1"/>
</dbReference>
<proteinExistence type="inferred from homology"/>
<dbReference type="PANTHER" id="PTHR24320">
    <property type="entry name" value="RETINOL DEHYDROGENASE"/>
    <property type="match status" value="1"/>
</dbReference>
<accession>A0A9P8UVA8</accession>
<dbReference type="AlphaFoldDB" id="A0A9P8UVA8"/>
<dbReference type="InterPro" id="IPR002347">
    <property type="entry name" value="SDR_fam"/>
</dbReference>
<dbReference type="PANTHER" id="PTHR24320:SF236">
    <property type="entry name" value="SHORT-CHAIN DEHYDROGENASE-RELATED"/>
    <property type="match status" value="1"/>
</dbReference>
<organism evidence="4 5">
    <name type="scientific">Truncatella angustata</name>
    <dbReference type="NCBI Taxonomy" id="152316"/>
    <lineage>
        <taxon>Eukaryota</taxon>
        <taxon>Fungi</taxon>
        <taxon>Dikarya</taxon>
        <taxon>Ascomycota</taxon>
        <taxon>Pezizomycotina</taxon>
        <taxon>Sordariomycetes</taxon>
        <taxon>Xylariomycetidae</taxon>
        <taxon>Amphisphaeriales</taxon>
        <taxon>Sporocadaceae</taxon>
        <taxon>Truncatella</taxon>
    </lineage>
</organism>
<evidence type="ECO:0000256" key="2">
    <source>
        <dbReference type="ARBA" id="ARBA00022857"/>
    </source>
</evidence>
<evidence type="ECO:0000256" key="3">
    <source>
        <dbReference type="ARBA" id="ARBA00023002"/>
    </source>
</evidence>
<dbReference type="GeneID" id="70133333"/>
<dbReference type="GO" id="GO:0016491">
    <property type="term" value="F:oxidoreductase activity"/>
    <property type="evidence" value="ECO:0007669"/>
    <property type="project" value="UniProtKB-KW"/>
</dbReference>
<dbReference type="RefSeq" id="XP_045963121.1">
    <property type="nucleotide sequence ID" value="XM_046104442.1"/>
</dbReference>
<evidence type="ECO:0000313" key="4">
    <source>
        <dbReference type="EMBL" id="KAH6658990.1"/>
    </source>
</evidence>
<evidence type="ECO:0000256" key="1">
    <source>
        <dbReference type="ARBA" id="ARBA00006484"/>
    </source>
</evidence>
<dbReference type="PRINTS" id="PR00081">
    <property type="entry name" value="GDHRDH"/>
</dbReference>
<protein>
    <submittedName>
        <fullName evidence="4">Estradiol 17 beta-dehydrogenase</fullName>
    </submittedName>
</protein>
<gene>
    <name evidence="4" type="ORF">BKA67DRAFT_589286</name>
</gene>
<reference evidence="4" key="1">
    <citation type="journal article" date="2021" name="Nat. Commun.">
        <title>Genetic determinants of endophytism in the Arabidopsis root mycobiome.</title>
        <authorList>
            <person name="Mesny F."/>
            <person name="Miyauchi S."/>
            <person name="Thiergart T."/>
            <person name="Pickel B."/>
            <person name="Atanasova L."/>
            <person name="Karlsson M."/>
            <person name="Huettel B."/>
            <person name="Barry K.W."/>
            <person name="Haridas S."/>
            <person name="Chen C."/>
            <person name="Bauer D."/>
            <person name="Andreopoulos W."/>
            <person name="Pangilinan J."/>
            <person name="LaButti K."/>
            <person name="Riley R."/>
            <person name="Lipzen A."/>
            <person name="Clum A."/>
            <person name="Drula E."/>
            <person name="Henrissat B."/>
            <person name="Kohler A."/>
            <person name="Grigoriev I.V."/>
            <person name="Martin F.M."/>
            <person name="Hacquard S."/>
        </authorList>
    </citation>
    <scope>NUCLEOTIDE SEQUENCE</scope>
    <source>
        <strain evidence="4">MPI-SDFR-AT-0073</strain>
    </source>
</reference>
<dbReference type="Proteomes" id="UP000758603">
    <property type="component" value="Unassembled WGS sequence"/>
</dbReference>
<dbReference type="InterPro" id="IPR036291">
    <property type="entry name" value="NAD(P)-bd_dom_sf"/>
</dbReference>
<dbReference type="Gene3D" id="3.40.50.720">
    <property type="entry name" value="NAD(P)-binding Rossmann-like Domain"/>
    <property type="match status" value="1"/>
</dbReference>
<keyword evidence="3" id="KW-0560">Oxidoreductase</keyword>
<keyword evidence="5" id="KW-1185">Reference proteome</keyword>
<name>A0A9P8UVA8_9PEZI</name>
<evidence type="ECO:0000313" key="5">
    <source>
        <dbReference type="Proteomes" id="UP000758603"/>
    </source>
</evidence>
<comment type="caution">
    <text evidence="4">The sequence shown here is derived from an EMBL/GenBank/DDBJ whole genome shotgun (WGS) entry which is preliminary data.</text>
</comment>